<feature type="transmembrane region" description="Helical" evidence="7">
    <location>
        <begin position="142"/>
        <end position="159"/>
    </location>
</feature>
<feature type="transmembrane region" description="Helical" evidence="7">
    <location>
        <begin position="75"/>
        <end position="93"/>
    </location>
</feature>
<feature type="transmembrane region" description="Helical" evidence="7">
    <location>
        <begin position="337"/>
        <end position="360"/>
    </location>
</feature>
<dbReference type="PANTHER" id="PTHR43266">
    <property type="entry name" value="MACROLIDE-EFFLUX PROTEIN"/>
    <property type="match status" value="1"/>
</dbReference>
<dbReference type="GO" id="GO:0005886">
    <property type="term" value="C:plasma membrane"/>
    <property type="evidence" value="ECO:0007669"/>
    <property type="project" value="UniProtKB-SubCell"/>
</dbReference>
<feature type="transmembrane region" description="Helical" evidence="7">
    <location>
        <begin position="99"/>
        <end position="121"/>
    </location>
</feature>
<dbReference type="EMBL" id="BMMX01000014">
    <property type="protein sequence ID" value="GGK97091.1"/>
    <property type="molecule type" value="Genomic_DNA"/>
</dbReference>
<feature type="transmembrane region" description="Helical" evidence="7">
    <location>
        <begin position="204"/>
        <end position="225"/>
    </location>
</feature>
<dbReference type="Pfam" id="PF05977">
    <property type="entry name" value="MFS_3"/>
    <property type="match status" value="1"/>
</dbReference>
<keyword evidence="6 7" id="KW-0472">Membrane</keyword>
<dbReference type="SUPFAM" id="SSF103473">
    <property type="entry name" value="MFS general substrate transporter"/>
    <property type="match status" value="1"/>
</dbReference>
<feature type="transmembrane region" description="Helical" evidence="7">
    <location>
        <begin position="303"/>
        <end position="325"/>
    </location>
</feature>
<proteinExistence type="predicted"/>
<protein>
    <recommendedName>
        <fullName evidence="8">Major facilitator superfamily (MFS) profile domain-containing protein</fullName>
    </recommendedName>
</protein>
<dbReference type="InterPro" id="IPR020846">
    <property type="entry name" value="MFS_dom"/>
</dbReference>
<comment type="subcellular location">
    <subcellularLocation>
        <location evidence="1">Cell membrane</location>
        <topology evidence="1">Multi-pass membrane protein</topology>
    </subcellularLocation>
</comment>
<feature type="transmembrane region" description="Helical" evidence="7">
    <location>
        <begin position="42"/>
        <end position="63"/>
    </location>
</feature>
<organism evidence="9 10">
    <name type="scientific">Mangrovihabitans endophyticus</name>
    <dbReference type="NCBI Taxonomy" id="1751298"/>
    <lineage>
        <taxon>Bacteria</taxon>
        <taxon>Bacillati</taxon>
        <taxon>Actinomycetota</taxon>
        <taxon>Actinomycetes</taxon>
        <taxon>Micromonosporales</taxon>
        <taxon>Micromonosporaceae</taxon>
        <taxon>Mangrovihabitans</taxon>
    </lineage>
</organism>
<reference evidence="9" key="1">
    <citation type="journal article" date="2014" name="Int. J. Syst. Evol. Microbiol.">
        <title>Complete genome sequence of Corynebacterium casei LMG S-19264T (=DSM 44701T), isolated from a smear-ripened cheese.</title>
        <authorList>
            <consortium name="US DOE Joint Genome Institute (JGI-PGF)"/>
            <person name="Walter F."/>
            <person name="Albersmeier A."/>
            <person name="Kalinowski J."/>
            <person name="Ruckert C."/>
        </authorList>
    </citation>
    <scope>NUCLEOTIDE SEQUENCE</scope>
    <source>
        <strain evidence="9">CGMCC 4.7299</strain>
    </source>
</reference>
<gene>
    <name evidence="9" type="ORF">GCM10012284_34200</name>
</gene>
<dbReference type="GO" id="GO:0022857">
    <property type="term" value="F:transmembrane transporter activity"/>
    <property type="evidence" value="ECO:0007669"/>
    <property type="project" value="InterPro"/>
</dbReference>
<evidence type="ECO:0000256" key="7">
    <source>
        <dbReference type="SAM" id="Phobius"/>
    </source>
</evidence>
<evidence type="ECO:0000313" key="9">
    <source>
        <dbReference type="EMBL" id="GGK97091.1"/>
    </source>
</evidence>
<dbReference type="Gene3D" id="1.20.1250.20">
    <property type="entry name" value="MFS general substrate transporter like domains"/>
    <property type="match status" value="1"/>
</dbReference>
<feature type="transmembrane region" description="Helical" evidence="7">
    <location>
        <begin position="274"/>
        <end position="297"/>
    </location>
</feature>
<evidence type="ECO:0000259" key="8">
    <source>
        <dbReference type="PROSITE" id="PS50850"/>
    </source>
</evidence>
<dbReference type="CDD" id="cd06173">
    <property type="entry name" value="MFS_MefA_like"/>
    <property type="match status" value="1"/>
</dbReference>
<evidence type="ECO:0000256" key="6">
    <source>
        <dbReference type="ARBA" id="ARBA00023136"/>
    </source>
</evidence>
<feature type="domain" description="Major facilitator superfamily (MFS) profile" evidence="8">
    <location>
        <begin position="1"/>
        <end position="186"/>
    </location>
</feature>
<evidence type="ECO:0000313" key="10">
    <source>
        <dbReference type="Proteomes" id="UP000656042"/>
    </source>
</evidence>
<accession>A0A8J3C222</accession>
<keyword evidence="5 7" id="KW-1133">Transmembrane helix</keyword>
<evidence type="ECO:0000256" key="3">
    <source>
        <dbReference type="ARBA" id="ARBA00022475"/>
    </source>
</evidence>
<feature type="transmembrane region" description="Helical" evidence="7">
    <location>
        <begin position="165"/>
        <end position="183"/>
    </location>
</feature>
<dbReference type="Proteomes" id="UP000656042">
    <property type="component" value="Unassembled WGS sequence"/>
</dbReference>
<dbReference type="InterPro" id="IPR036259">
    <property type="entry name" value="MFS_trans_sf"/>
</dbReference>
<keyword evidence="2" id="KW-0813">Transport</keyword>
<evidence type="ECO:0000256" key="1">
    <source>
        <dbReference type="ARBA" id="ARBA00004651"/>
    </source>
</evidence>
<feature type="domain" description="Major facilitator superfamily (MFS) profile" evidence="8">
    <location>
        <begin position="207"/>
        <end position="405"/>
    </location>
</feature>
<keyword evidence="4 7" id="KW-0812">Transmembrane</keyword>
<dbReference type="AlphaFoldDB" id="A0A8J3C222"/>
<dbReference type="PANTHER" id="PTHR43266:SF2">
    <property type="entry name" value="MAJOR FACILITATOR SUPERFAMILY (MFS) PROFILE DOMAIN-CONTAINING PROTEIN"/>
    <property type="match status" value="1"/>
</dbReference>
<feature type="transmembrane region" description="Helical" evidence="7">
    <location>
        <begin position="237"/>
        <end position="262"/>
    </location>
</feature>
<feature type="transmembrane region" description="Helical" evidence="7">
    <location>
        <begin position="366"/>
        <end position="386"/>
    </location>
</feature>
<comment type="caution">
    <text evidence="9">The sequence shown here is derived from an EMBL/GenBank/DDBJ whole genome shotgun (WGS) entry which is preliminary data.</text>
</comment>
<sequence length="405" mass="40540">MSFTSRWGDVWLAAVARAVSSCGDFLAATALALALQQAGRGGLAVSGLLIAASLPVTMLGSVAGRIADRLDSRRILVVTGLAQATVCVVLAYVGDPILIIGLVALLACGLAVTGPTLAALLPDMVGKNDLARAGGLQQSANMIGLLAAPALAGILVGRFGLRVPLLLDAFSYLALVAAGMLLRTRRRGASAGDAPRVGAWRLRADPLVFVMVVAVATAVAGVSAINVVELFFIRETLAASTTMFGLIAMAWSAGMLVGALAFGQLGGRWSDPAALVRGVLALLAGTCLPVLAGAGVSDAALLLPLWVAGGFCNGGINVLIAVVFAHRVPAAARGRAFAVLGAAVQGANLGGFLLGGVLVGPVAPRILMVACGVAGLVAVLGCLPAVRRAARPARNGAGVEIASET</sequence>
<dbReference type="PROSITE" id="PS50850">
    <property type="entry name" value="MFS"/>
    <property type="match status" value="2"/>
</dbReference>
<evidence type="ECO:0000256" key="4">
    <source>
        <dbReference type="ARBA" id="ARBA00022692"/>
    </source>
</evidence>
<dbReference type="InterPro" id="IPR010290">
    <property type="entry name" value="TM_effector"/>
</dbReference>
<name>A0A8J3C222_9ACTN</name>
<evidence type="ECO:0000256" key="2">
    <source>
        <dbReference type="ARBA" id="ARBA00022448"/>
    </source>
</evidence>
<keyword evidence="3" id="KW-1003">Cell membrane</keyword>
<keyword evidence="10" id="KW-1185">Reference proteome</keyword>
<dbReference type="RefSeq" id="WP_189080197.1">
    <property type="nucleotide sequence ID" value="NZ_BMMX01000014.1"/>
</dbReference>
<reference evidence="9" key="2">
    <citation type="submission" date="2020-09" db="EMBL/GenBank/DDBJ databases">
        <authorList>
            <person name="Sun Q."/>
            <person name="Zhou Y."/>
        </authorList>
    </citation>
    <scope>NUCLEOTIDE SEQUENCE</scope>
    <source>
        <strain evidence="9">CGMCC 4.7299</strain>
    </source>
</reference>
<evidence type="ECO:0000256" key="5">
    <source>
        <dbReference type="ARBA" id="ARBA00022989"/>
    </source>
</evidence>